<evidence type="ECO:0000259" key="12">
    <source>
        <dbReference type="SMART" id="SM00848"/>
    </source>
</evidence>
<dbReference type="CDD" id="cd00042">
    <property type="entry name" value="CY"/>
    <property type="match status" value="1"/>
</dbReference>
<keyword evidence="6" id="KW-0865">Zymogen</keyword>
<dbReference type="InterPro" id="IPR025661">
    <property type="entry name" value="Pept_asp_AS"/>
</dbReference>
<evidence type="ECO:0000256" key="5">
    <source>
        <dbReference type="ARBA" id="ARBA00022807"/>
    </source>
</evidence>
<dbReference type="GO" id="GO:0006508">
    <property type="term" value="P:proteolysis"/>
    <property type="evidence" value="ECO:0007669"/>
    <property type="project" value="UniProtKB-KW"/>
</dbReference>
<name>A0A1W7RAP8_9SCOR</name>
<keyword evidence="3 9" id="KW-0732">Signal</keyword>
<dbReference type="FunFam" id="3.90.70.10:FF:000130">
    <property type="entry name" value="Cysteine proteinase 1"/>
    <property type="match status" value="1"/>
</dbReference>
<evidence type="ECO:0000256" key="2">
    <source>
        <dbReference type="ARBA" id="ARBA00022670"/>
    </source>
</evidence>
<sequence>MAKITLLLSLIVSITATGEWEQICKDCEKTKQLAVYSTEHISFVSNSIFHRKLIEILDAKKQVVAGLQYELRLIIGETLCQKDSISFNEAQNCSLRNPEFVDTCTVTVWEKAWLNSTKINNFMCSASSHPETLKKALEENDKNELYRSMFEEFIKKYQKSYTTEHEKEERFNNFKVNLKKIRKLNEYERGTAAYGITKFTDLTELEFQTYYLGWRPDLAYPSSVPIEAKIPEMAIPKSFDWRKKNAVTEVKDQGQCGSCWAFSTTGNVEGQWAINKKKLISLSEQELVDCDRLDEGCDGGLPSNAYKEIIRLGGLETEKKYPYEADEEKCSFKKQEARVYINSSVAISKNETKMAAWLVKNGPISIGINANAMQFYFGGISHPWKFLCNPANLDHGVLIVGYGEHNYPLFKKSLPFWIIKNSWGASWGEQGYYRVYRGDGTCGLNLMATSSIIS</sequence>
<feature type="domain" description="Cathepsin propeptide inhibitor" evidence="12">
    <location>
        <begin position="150"/>
        <end position="207"/>
    </location>
</feature>
<dbReference type="Pfam" id="PF00031">
    <property type="entry name" value="Cystatin"/>
    <property type="match status" value="1"/>
</dbReference>
<dbReference type="GO" id="GO:0008234">
    <property type="term" value="F:cysteine-type peptidase activity"/>
    <property type="evidence" value="ECO:0007669"/>
    <property type="project" value="UniProtKB-KW"/>
</dbReference>
<reference evidence="13" key="1">
    <citation type="submission" date="2016-11" db="EMBL/GenBank/DDBJ databases">
        <title>Venom-gland transcriptomics and venom proteomics of the black-back scorpion (Hadrurus spadix) reveal detectability challenges and an unexplored realm of animal toxin diversity.</title>
        <authorList>
            <person name="Rokyta D.R."/>
            <person name="Ward M.J."/>
        </authorList>
    </citation>
    <scope>NUCLEOTIDE SEQUENCE</scope>
    <source>
        <tissue evidence="13">Venom gland</tissue>
    </source>
</reference>
<accession>A0A1W7RAP8</accession>
<proteinExistence type="inferred from homology"/>
<evidence type="ECO:0000256" key="8">
    <source>
        <dbReference type="ARBA" id="ARBA00023180"/>
    </source>
</evidence>
<protein>
    <submittedName>
        <fullName evidence="13">Cysteine peptidase</fullName>
    </submittedName>
</protein>
<evidence type="ECO:0000256" key="6">
    <source>
        <dbReference type="ARBA" id="ARBA00023145"/>
    </source>
</evidence>
<keyword evidence="5" id="KW-0788">Thiol protease</keyword>
<dbReference type="EMBL" id="GFAH01000160">
    <property type="protein sequence ID" value="JAV48229.1"/>
    <property type="molecule type" value="Transcribed_RNA"/>
</dbReference>
<feature type="domain" description="Peptidase C1A papain C-terminal" evidence="11">
    <location>
        <begin position="235"/>
        <end position="452"/>
    </location>
</feature>
<organism evidence="13">
    <name type="scientific">Hadrurus spadix</name>
    <dbReference type="NCBI Taxonomy" id="141984"/>
    <lineage>
        <taxon>Eukaryota</taxon>
        <taxon>Metazoa</taxon>
        <taxon>Ecdysozoa</taxon>
        <taxon>Arthropoda</taxon>
        <taxon>Chelicerata</taxon>
        <taxon>Arachnida</taxon>
        <taxon>Scorpiones</taxon>
        <taxon>Iurida</taxon>
        <taxon>Iuroidea</taxon>
        <taxon>Hadrurus</taxon>
    </lineage>
</organism>
<dbReference type="Pfam" id="PF00112">
    <property type="entry name" value="Peptidase_C1"/>
    <property type="match status" value="1"/>
</dbReference>
<dbReference type="InterPro" id="IPR013201">
    <property type="entry name" value="Prot_inhib_I29"/>
</dbReference>
<dbReference type="SMART" id="SM00043">
    <property type="entry name" value="CY"/>
    <property type="match status" value="1"/>
</dbReference>
<dbReference type="SMART" id="SM00645">
    <property type="entry name" value="Pept_C1"/>
    <property type="match status" value="1"/>
</dbReference>
<dbReference type="InterPro" id="IPR039417">
    <property type="entry name" value="Peptidase_C1A_papain-like"/>
</dbReference>
<evidence type="ECO:0000259" key="11">
    <source>
        <dbReference type="SMART" id="SM00645"/>
    </source>
</evidence>
<dbReference type="Gene3D" id="3.10.450.10">
    <property type="match status" value="1"/>
</dbReference>
<keyword evidence="2" id="KW-0645">Protease</keyword>
<evidence type="ECO:0000313" key="13">
    <source>
        <dbReference type="EMBL" id="JAV48229.1"/>
    </source>
</evidence>
<evidence type="ECO:0000256" key="1">
    <source>
        <dbReference type="ARBA" id="ARBA00008455"/>
    </source>
</evidence>
<dbReference type="CDD" id="cd02248">
    <property type="entry name" value="Peptidase_C1A"/>
    <property type="match status" value="1"/>
</dbReference>
<dbReference type="Gene3D" id="3.90.70.10">
    <property type="entry name" value="Cysteine proteinases"/>
    <property type="match status" value="1"/>
</dbReference>
<evidence type="ECO:0000256" key="9">
    <source>
        <dbReference type="SAM" id="SignalP"/>
    </source>
</evidence>
<dbReference type="SUPFAM" id="SSF54403">
    <property type="entry name" value="Cystatin/monellin"/>
    <property type="match status" value="1"/>
</dbReference>
<dbReference type="PROSITE" id="PS00640">
    <property type="entry name" value="THIOL_PROTEASE_ASN"/>
    <property type="match status" value="1"/>
</dbReference>
<dbReference type="InterPro" id="IPR000169">
    <property type="entry name" value="Pept_cys_AS"/>
</dbReference>
<keyword evidence="7" id="KW-1015">Disulfide bond</keyword>
<dbReference type="InterPro" id="IPR000010">
    <property type="entry name" value="Cystatin_dom"/>
</dbReference>
<dbReference type="PRINTS" id="PR00705">
    <property type="entry name" value="PAPAIN"/>
</dbReference>
<dbReference type="SMART" id="SM00848">
    <property type="entry name" value="Inhibitor_I29"/>
    <property type="match status" value="1"/>
</dbReference>
<feature type="chain" id="PRO_5018760192" evidence="9">
    <location>
        <begin position="17"/>
        <end position="454"/>
    </location>
</feature>
<comment type="similarity">
    <text evidence="1">Belongs to the peptidase C1 family.</text>
</comment>
<feature type="signal peptide" evidence="9">
    <location>
        <begin position="1"/>
        <end position="16"/>
    </location>
</feature>
<dbReference type="PROSITE" id="PS00639">
    <property type="entry name" value="THIOL_PROTEASE_HIS"/>
    <property type="match status" value="1"/>
</dbReference>
<evidence type="ECO:0000256" key="3">
    <source>
        <dbReference type="ARBA" id="ARBA00022729"/>
    </source>
</evidence>
<evidence type="ECO:0000256" key="7">
    <source>
        <dbReference type="ARBA" id="ARBA00023157"/>
    </source>
</evidence>
<evidence type="ECO:0000259" key="10">
    <source>
        <dbReference type="SMART" id="SM00043"/>
    </source>
</evidence>
<dbReference type="GO" id="GO:0004869">
    <property type="term" value="F:cysteine-type endopeptidase inhibitor activity"/>
    <property type="evidence" value="ECO:0007669"/>
    <property type="project" value="InterPro"/>
</dbReference>
<dbReference type="InterPro" id="IPR025660">
    <property type="entry name" value="Pept_his_AS"/>
</dbReference>
<dbReference type="SUPFAM" id="SSF54001">
    <property type="entry name" value="Cysteine proteinases"/>
    <property type="match status" value="1"/>
</dbReference>
<dbReference type="InterPro" id="IPR000668">
    <property type="entry name" value="Peptidase_C1A_C"/>
</dbReference>
<feature type="domain" description="Cystatin" evidence="10">
    <location>
        <begin position="15"/>
        <end position="125"/>
    </location>
</feature>
<evidence type="ECO:0000256" key="4">
    <source>
        <dbReference type="ARBA" id="ARBA00022801"/>
    </source>
</evidence>
<dbReference type="PANTHER" id="PTHR12411">
    <property type="entry name" value="CYSTEINE PROTEASE FAMILY C1-RELATED"/>
    <property type="match status" value="1"/>
</dbReference>
<dbReference type="InterPro" id="IPR013128">
    <property type="entry name" value="Peptidase_C1A"/>
</dbReference>
<keyword evidence="4" id="KW-0378">Hydrolase</keyword>
<dbReference type="Pfam" id="PF08246">
    <property type="entry name" value="Inhibitor_I29"/>
    <property type="match status" value="1"/>
</dbReference>
<dbReference type="InterPro" id="IPR038765">
    <property type="entry name" value="Papain-like_cys_pep_sf"/>
</dbReference>
<keyword evidence="8" id="KW-0325">Glycoprotein</keyword>
<dbReference type="InterPro" id="IPR046350">
    <property type="entry name" value="Cystatin_sf"/>
</dbReference>
<dbReference type="AlphaFoldDB" id="A0A1W7RAP8"/>
<dbReference type="PROSITE" id="PS00139">
    <property type="entry name" value="THIOL_PROTEASE_CYS"/>
    <property type="match status" value="1"/>
</dbReference>